<keyword evidence="1" id="KW-0472">Membrane</keyword>
<keyword evidence="1" id="KW-0812">Transmembrane</keyword>
<name>A0A560IKU5_9PROT</name>
<comment type="caution">
    <text evidence="2">The sequence shown here is derived from an EMBL/GenBank/DDBJ whole genome shotgun (WGS) entry which is preliminary data.</text>
</comment>
<gene>
    <name evidence="2" type="ORF">FBZ92_108213</name>
</gene>
<evidence type="ECO:0000256" key="1">
    <source>
        <dbReference type="SAM" id="Phobius"/>
    </source>
</evidence>
<dbReference type="AlphaFoldDB" id="A0A560IKU5"/>
<feature type="transmembrane region" description="Helical" evidence="1">
    <location>
        <begin position="53"/>
        <end position="72"/>
    </location>
</feature>
<dbReference type="EMBL" id="VITT01000008">
    <property type="protein sequence ID" value="TWB59567.1"/>
    <property type="molecule type" value="Genomic_DNA"/>
</dbReference>
<keyword evidence="1" id="KW-1133">Transmembrane helix</keyword>
<evidence type="ECO:0000313" key="2">
    <source>
        <dbReference type="EMBL" id="TWB59567.1"/>
    </source>
</evidence>
<accession>A0A560IKU5</accession>
<evidence type="ECO:0000313" key="3">
    <source>
        <dbReference type="Proteomes" id="UP000318050"/>
    </source>
</evidence>
<reference evidence="2 3" key="1">
    <citation type="submission" date="2019-06" db="EMBL/GenBank/DDBJ databases">
        <title>Genomic Encyclopedia of Type Strains, Phase IV (KMG-V): Genome sequencing to study the core and pangenomes of soil and plant-associated prokaryotes.</title>
        <authorList>
            <person name="Whitman W."/>
        </authorList>
    </citation>
    <scope>NUCLEOTIDE SEQUENCE [LARGE SCALE GENOMIC DNA]</scope>
    <source>
        <strain evidence="2 3">BR 11140</strain>
    </source>
</reference>
<sequence length="80" mass="8584">MRKGWFGPQSSAYFTESRFSIGPTGWKGGLLTLAFLASEGGIYLLLRAAQAEWPLAIGGLILIAFVTAVIILQDDRPDAA</sequence>
<proteinExistence type="predicted"/>
<dbReference type="Proteomes" id="UP000318050">
    <property type="component" value="Unassembled WGS sequence"/>
</dbReference>
<feature type="transmembrane region" description="Helical" evidence="1">
    <location>
        <begin position="28"/>
        <end position="46"/>
    </location>
</feature>
<protein>
    <submittedName>
        <fullName evidence="2">Uncharacterized protein</fullName>
    </submittedName>
</protein>
<organism evidence="2 3">
    <name type="scientific">Nitrospirillum amazonense</name>
    <dbReference type="NCBI Taxonomy" id="28077"/>
    <lineage>
        <taxon>Bacteria</taxon>
        <taxon>Pseudomonadati</taxon>
        <taxon>Pseudomonadota</taxon>
        <taxon>Alphaproteobacteria</taxon>
        <taxon>Rhodospirillales</taxon>
        <taxon>Azospirillaceae</taxon>
        <taxon>Nitrospirillum</taxon>
    </lineage>
</organism>